<comment type="similarity">
    <text evidence="2 8">Belongs to the WD repeat coronin family.</text>
</comment>
<dbReference type="SUPFAM" id="SSF50960">
    <property type="entry name" value="TolB, C-terminal domain"/>
    <property type="match status" value="1"/>
</dbReference>
<reference evidence="11 12" key="1">
    <citation type="submission" date="2017-12" db="EMBL/GenBank/DDBJ databases">
        <title>Sequencing, de novo assembly and annotation of complete genome of a new Thraustochytrid species, strain FCC1311.</title>
        <authorList>
            <person name="Sedici K."/>
            <person name="Godart F."/>
            <person name="Aiese Cigliano R."/>
            <person name="Sanseverino W."/>
            <person name="Barakat M."/>
            <person name="Ortet P."/>
            <person name="Marechal E."/>
            <person name="Cagnac O."/>
            <person name="Amato A."/>
        </authorList>
    </citation>
    <scope>NUCLEOTIDE SEQUENCE [LARGE SCALE GENOMIC DNA]</scope>
</reference>
<dbReference type="AlphaFoldDB" id="A0A2R5GDI9"/>
<keyword evidence="3" id="KW-0963">Cytoplasm</keyword>
<keyword evidence="5 8" id="KW-0677">Repeat</keyword>
<evidence type="ECO:0000259" key="10">
    <source>
        <dbReference type="SMART" id="SM01166"/>
    </source>
</evidence>
<dbReference type="Pfam" id="PF16300">
    <property type="entry name" value="WD40_4"/>
    <property type="match status" value="2"/>
</dbReference>
<comment type="caution">
    <text evidence="11">The sequence shown here is derived from an EMBL/GenBank/DDBJ whole genome shotgun (WGS) entry which is preliminary data.</text>
</comment>
<gene>
    <name evidence="11" type="ORF">FCC1311_052392</name>
</gene>
<evidence type="ECO:0000256" key="4">
    <source>
        <dbReference type="ARBA" id="ARBA00022574"/>
    </source>
</evidence>
<keyword evidence="12" id="KW-1185">Reference proteome</keyword>
<dbReference type="InterPro" id="IPR015943">
    <property type="entry name" value="WD40/YVTN_repeat-like_dom_sf"/>
</dbReference>
<proteinExistence type="inferred from homology"/>
<keyword evidence="4 7" id="KW-0853">WD repeat</keyword>
<dbReference type="InterPro" id="IPR036322">
    <property type="entry name" value="WD40_repeat_dom_sf"/>
</dbReference>
<name>A0A2R5GDI9_9STRA</name>
<dbReference type="InterPro" id="IPR015505">
    <property type="entry name" value="Coronin"/>
</dbReference>
<dbReference type="Proteomes" id="UP000241890">
    <property type="component" value="Unassembled WGS sequence"/>
</dbReference>
<dbReference type="PROSITE" id="PS00678">
    <property type="entry name" value="WD_REPEATS_1"/>
    <property type="match status" value="1"/>
</dbReference>
<evidence type="ECO:0000256" key="7">
    <source>
        <dbReference type="PROSITE-ProRule" id="PRU00221"/>
    </source>
</evidence>
<evidence type="ECO:0000256" key="3">
    <source>
        <dbReference type="ARBA" id="ARBA00022490"/>
    </source>
</evidence>
<evidence type="ECO:0000256" key="2">
    <source>
        <dbReference type="ARBA" id="ARBA00009482"/>
    </source>
</evidence>
<evidence type="ECO:0000256" key="1">
    <source>
        <dbReference type="ARBA" id="ARBA00004496"/>
    </source>
</evidence>
<dbReference type="Pfam" id="PF00400">
    <property type="entry name" value="WD40"/>
    <property type="match status" value="3"/>
</dbReference>
<feature type="region of interest" description="Disordered" evidence="9">
    <location>
        <begin position="435"/>
        <end position="469"/>
    </location>
</feature>
<dbReference type="PROSITE" id="PS50294">
    <property type="entry name" value="WD_REPEATS_REGION"/>
    <property type="match status" value="2"/>
</dbReference>
<comment type="subcellular location">
    <subcellularLocation>
        <location evidence="1">Cytoplasm</location>
    </subcellularLocation>
</comment>
<feature type="repeat" description="WD" evidence="7">
    <location>
        <begin position="546"/>
        <end position="582"/>
    </location>
</feature>
<dbReference type="InterPro" id="IPR015048">
    <property type="entry name" value="DUF1899"/>
</dbReference>
<dbReference type="PANTHER" id="PTHR10856:SF20">
    <property type="entry name" value="CORONIN-7"/>
    <property type="match status" value="1"/>
</dbReference>
<feature type="region of interest" description="Disordered" evidence="9">
    <location>
        <begin position="907"/>
        <end position="926"/>
    </location>
</feature>
<evidence type="ECO:0000256" key="9">
    <source>
        <dbReference type="SAM" id="MobiDB-lite"/>
    </source>
</evidence>
<organism evidence="11 12">
    <name type="scientific">Hondaea fermentalgiana</name>
    <dbReference type="NCBI Taxonomy" id="2315210"/>
    <lineage>
        <taxon>Eukaryota</taxon>
        <taxon>Sar</taxon>
        <taxon>Stramenopiles</taxon>
        <taxon>Bigyra</taxon>
        <taxon>Labyrinthulomycetes</taxon>
        <taxon>Thraustochytrida</taxon>
        <taxon>Thraustochytriidae</taxon>
        <taxon>Hondaea</taxon>
    </lineage>
</organism>
<dbReference type="SUPFAM" id="SSF50978">
    <property type="entry name" value="WD40 repeat-like"/>
    <property type="match status" value="1"/>
</dbReference>
<evidence type="ECO:0000313" key="11">
    <source>
        <dbReference type="EMBL" id="GBG29017.1"/>
    </source>
</evidence>
<dbReference type="EMBL" id="BEYU01000052">
    <property type="protein sequence ID" value="GBG29017.1"/>
    <property type="molecule type" value="Genomic_DNA"/>
</dbReference>
<dbReference type="GO" id="GO:0003779">
    <property type="term" value="F:actin binding"/>
    <property type="evidence" value="ECO:0007669"/>
    <property type="project" value="UniProtKB-KW"/>
</dbReference>
<dbReference type="GO" id="GO:0005737">
    <property type="term" value="C:cytoplasm"/>
    <property type="evidence" value="ECO:0007669"/>
    <property type="project" value="UniProtKB-SubCell"/>
</dbReference>
<dbReference type="Pfam" id="PF08953">
    <property type="entry name" value="DUF1899"/>
    <property type="match status" value="1"/>
</dbReference>
<evidence type="ECO:0000256" key="6">
    <source>
        <dbReference type="ARBA" id="ARBA00023203"/>
    </source>
</evidence>
<dbReference type="InParanoid" id="A0A2R5GDI9"/>
<dbReference type="PANTHER" id="PTHR10856">
    <property type="entry name" value="CORONIN"/>
    <property type="match status" value="1"/>
</dbReference>
<evidence type="ECO:0000256" key="5">
    <source>
        <dbReference type="ARBA" id="ARBA00022737"/>
    </source>
</evidence>
<dbReference type="OrthoDB" id="1850764at2759"/>
<feature type="domain" description="DUF1899" evidence="10">
    <location>
        <begin position="476"/>
        <end position="534"/>
    </location>
</feature>
<feature type="repeat" description="WD" evidence="7">
    <location>
        <begin position="598"/>
        <end position="640"/>
    </location>
</feature>
<accession>A0A2R5GDI9</accession>
<dbReference type="SMART" id="SM00320">
    <property type="entry name" value="WD40"/>
    <property type="match status" value="6"/>
</dbReference>
<feature type="compositionally biased region" description="Basic and acidic residues" evidence="9">
    <location>
        <begin position="445"/>
        <end position="455"/>
    </location>
</feature>
<keyword evidence="6" id="KW-0009">Actin-binding</keyword>
<sequence>MSKFVRDSQLRNLAVDGYSADEKFAELQAGDVATHGNLLAASPRYLAFVGTSNGSSAICALDVNEPGKYHGLNQSSCQQGGIYDLAFAPHGVDLLASGAGNGSVALWRASGTGRDVTLDAATTLGATNGARAHAVRWHPSAEAVLAVGRNAPSLEIWDANAESEPLVTIETGGKVLDAAWSPTGSFVASLVDDKSIKLFDPRQQGSSPTAAVEKAHLGPRALGRIVNGGASGHNDLEHMLYSTGFSMTRDRELAVWDARKLDTCLSRQKVASGGTGVLIPVMSPDLRILFVIGKGETSVRAYEATSAKPFMHSLSQTTNSSEPFMGVAALPPAACDIMGCEVNRLFKLSSSSIEPIRVEVPRRKKSFFHEELFPDAADLGAAAMTASEWWSEGKAVAQPMVPVRDMRASLGLGRERVLDERSDFAAVGAILAAEEASREEEEEEAQKAAKQDAEQASKASTSYEATELDKRMSRQRGYVPKFKFAKGTQAKRERTVYNLTVGPQPALAVGARRFAVPWHGGGGPVFVGDLETALGKIEKPERVPVLNGHTRPVFCVDLSPTDPEDRMLATGSDDCHIRVWRLPEDVAADPSEASSEDLAAHQSSVRHTVFHPSVANILASGSQDATVRVWDVNKASCVRVAHTGDEMITSIAWNYPGSLLASMDRANALRVTDPRAPDQDASPLSTKAHAGAKPCFVTWLGDSPYILSSGCARMGFREFSVWDARKTGEAPLNTTKVGQGATALEPLLVEDNGVVILTGRGENTFHVYEIETLTRAVVKPEHCGSSPLKPHQCQEFLARGDPTTAVALAPRRVCDLGGAEWARVLRLTPNSLEPVSFTIPRASDLASYFADDIYPDARTGEAASTDTEAWLAGQNFDPVLSSLNTSGAKTFSSRDPEEAHASLKRAQANTHRFKQQKAEEDARQKAQDDVFKRMQFMAVQHEAYNPNLSSGKAAVPQAIARSLGVAVDEEHIDTGDVEDDEWDD</sequence>
<evidence type="ECO:0000256" key="8">
    <source>
        <dbReference type="RuleBase" id="RU280818"/>
    </source>
</evidence>
<dbReference type="PROSITE" id="PS50082">
    <property type="entry name" value="WD_REPEATS_2"/>
    <property type="match status" value="2"/>
</dbReference>
<dbReference type="InterPro" id="IPR001680">
    <property type="entry name" value="WD40_rpt"/>
</dbReference>
<dbReference type="InterPro" id="IPR019775">
    <property type="entry name" value="WD40_repeat_CS"/>
</dbReference>
<dbReference type="SMART" id="SM01166">
    <property type="entry name" value="DUF1899"/>
    <property type="match status" value="2"/>
</dbReference>
<protein>
    <recommendedName>
        <fullName evidence="8">Coronin</fullName>
    </recommendedName>
</protein>
<feature type="compositionally biased region" description="Basic and acidic residues" evidence="9">
    <location>
        <begin position="916"/>
        <end position="926"/>
    </location>
</feature>
<dbReference type="Gene3D" id="2.130.10.10">
    <property type="entry name" value="YVTN repeat-like/Quinoprotein amine dehydrogenase"/>
    <property type="match status" value="2"/>
</dbReference>
<evidence type="ECO:0000313" key="12">
    <source>
        <dbReference type="Proteomes" id="UP000241890"/>
    </source>
</evidence>
<dbReference type="SMART" id="SM01167">
    <property type="entry name" value="DUF1900"/>
    <property type="match status" value="2"/>
</dbReference>
<feature type="domain" description="DUF1899" evidence="10">
    <location>
        <begin position="3"/>
        <end position="67"/>
    </location>
</feature>